<evidence type="ECO:0000313" key="3">
    <source>
        <dbReference type="EMBL" id="MCL8492903.1"/>
    </source>
</evidence>
<feature type="compositionally biased region" description="Polar residues" evidence="1">
    <location>
        <begin position="119"/>
        <end position="132"/>
    </location>
</feature>
<proteinExistence type="predicted"/>
<evidence type="ECO:0000313" key="4">
    <source>
        <dbReference type="Proteomes" id="UP001203579"/>
    </source>
</evidence>
<reference evidence="3 4" key="1">
    <citation type="submission" date="2022-05" db="EMBL/GenBank/DDBJ databases">
        <title>Corynebacterium sp. B5-R-101 sp. nov., isolated from human feces.</title>
        <authorList>
            <person name="Shamsuzzaman M."/>
            <person name="Dahal R.H."/>
        </authorList>
    </citation>
    <scope>NUCLEOTIDE SEQUENCE [LARGE SCALE GENOMIC DNA]</scope>
    <source>
        <strain evidence="3 4">B5-R-101</strain>
    </source>
</reference>
<evidence type="ECO:0000256" key="1">
    <source>
        <dbReference type="SAM" id="MobiDB-lite"/>
    </source>
</evidence>
<evidence type="ECO:0008006" key="5">
    <source>
        <dbReference type="Google" id="ProtNLM"/>
    </source>
</evidence>
<feature type="region of interest" description="Disordered" evidence="1">
    <location>
        <begin position="68"/>
        <end position="136"/>
    </location>
</feature>
<feature type="signal peptide" evidence="2">
    <location>
        <begin position="1"/>
        <end position="33"/>
    </location>
</feature>
<dbReference type="EMBL" id="JAMKFF010000001">
    <property type="protein sequence ID" value="MCL8492903.1"/>
    <property type="molecule type" value="Genomic_DNA"/>
</dbReference>
<sequence length="238" mass="24846">MTSTRAHRPIAAFAAIITAGVLTVGCSTSSEMAAPSRTETASGEPTFENTYPAFQPLNDDAELHVPNTVDEAAPDDPEPTLPDNAGNQPADQAQQPDTQAQDIQGAQAAQPATGQHQTSPTAQTATYNSLSEQLPEGDANGASVNVYGTPATVCQMGDGYNIAFVMAGTNTSCDFARSTAGRLMTLAPGSKDDLRSFIPGQVTVNSPITQQNYSLTCQTDEHEVIRCTGGNNAEILIV</sequence>
<feature type="compositionally biased region" description="Polar residues" evidence="1">
    <location>
        <begin position="33"/>
        <end position="49"/>
    </location>
</feature>
<dbReference type="PROSITE" id="PS51257">
    <property type="entry name" value="PROKAR_LIPOPROTEIN"/>
    <property type="match status" value="1"/>
</dbReference>
<feature type="region of interest" description="Disordered" evidence="1">
    <location>
        <begin position="33"/>
        <end position="54"/>
    </location>
</feature>
<evidence type="ECO:0000256" key="2">
    <source>
        <dbReference type="SAM" id="SignalP"/>
    </source>
</evidence>
<gene>
    <name evidence="3" type="ORF">M5J06_01940</name>
</gene>
<name>A0ABT0T8K3_9CORY</name>
<dbReference type="RefSeq" id="WP_250223837.1">
    <property type="nucleotide sequence ID" value="NZ_JAMFTR010000001.1"/>
</dbReference>
<keyword evidence="4" id="KW-1185">Reference proteome</keyword>
<comment type="caution">
    <text evidence="3">The sequence shown here is derived from an EMBL/GenBank/DDBJ whole genome shotgun (WGS) entry which is preliminary data.</text>
</comment>
<feature type="compositionally biased region" description="Low complexity" evidence="1">
    <location>
        <begin position="83"/>
        <end position="118"/>
    </location>
</feature>
<protein>
    <recommendedName>
        <fullName evidence="5">Zinc finger protein 768</fullName>
    </recommendedName>
</protein>
<dbReference type="Proteomes" id="UP001203579">
    <property type="component" value="Unassembled WGS sequence"/>
</dbReference>
<keyword evidence="2" id="KW-0732">Signal</keyword>
<accession>A0ABT0T8K3</accession>
<organism evidence="3 4">
    <name type="scientific">Corynebacterium intestinale</name>
    <dbReference type="NCBI Taxonomy" id="2943492"/>
    <lineage>
        <taxon>Bacteria</taxon>
        <taxon>Bacillati</taxon>
        <taxon>Actinomycetota</taxon>
        <taxon>Actinomycetes</taxon>
        <taxon>Mycobacteriales</taxon>
        <taxon>Corynebacteriaceae</taxon>
        <taxon>Corynebacterium</taxon>
    </lineage>
</organism>
<feature type="chain" id="PRO_5045488299" description="Zinc finger protein 768" evidence="2">
    <location>
        <begin position="34"/>
        <end position="238"/>
    </location>
</feature>